<reference evidence="2 3" key="1">
    <citation type="journal article" date="2018" name="Front. Plant Sci.">
        <title>Red Clover (Trifolium pratense) and Zigzag Clover (T. medium) - A Picture of Genomic Similarities and Differences.</title>
        <authorList>
            <person name="Dluhosova J."/>
            <person name="Istvanek J."/>
            <person name="Nedelnik J."/>
            <person name="Repkova J."/>
        </authorList>
    </citation>
    <scope>NUCLEOTIDE SEQUENCE [LARGE SCALE GENOMIC DNA]</scope>
    <source>
        <strain evidence="3">cv. 10/8</strain>
        <tissue evidence="2">Leaf</tissue>
    </source>
</reference>
<feature type="compositionally biased region" description="Polar residues" evidence="1">
    <location>
        <begin position="31"/>
        <end position="59"/>
    </location>
</feature>
<feature type="compositionally biased region" description="Low complexity" evidence="1">
    <location>
        <begin position="12"/>
        <end position="26"/>
    </location>
</feature>
<protein>
    <submittedName>
        <fullName evidence="2">Uncharacterized protein</fullName>
    </submittedName>
</protein>
<feature type="compositionally biased region" description="Basic and acidic residues" evidence="1">
    <location>
        <begin position="123"/>
        <end position="138"/>
    </location>
</feature>
<comment type="caution">
    <text evidence="2">The sequence shown here is derived from an EMBL/GenBank/DDBJ whole genome shotgun (WGS) entry which is preliminary data.</text>
</comment>
<name>A0A392R9Z3_9FABA</name>
<evidence type="ECO:0000256" key="1">
    <source>
        <dbReference type="SAM" id="MobiDB-lite"/>
    </source>
</evidence>
<accession>A0A392R9Z3</accession>
<sequence>VESDKVDVTIPVNVSDSANVNNNNLVHKSPAQIQQNSPINVSDSSGSKKTGNSSQQFMPHQNRFEALKDQELEEGSQNSKQQELQNSNKSTASSQQIDRGKAIVTVLRPEAILKEQYRRLEDELNETETEKEKSDKNCDVSSTQDTF</sequence>
<dbReference type="EMBL" id="LXQA010200106">
    <property type="protein sequence ID" value="MCI32942.1"/>
    <property type="molecule type" value="Genomic_DNA"/>
</dbReference>
<evidence type="ECO:0000313" key="2">
    <source>
        <dbReference type="EMBL" id="MCI32942.1"/>
    </source>
</evidence>
<proteinExistence type="predicted"/>
<evidence type="ECO:0000313" key="3">
    <source>
        <dbReference type="Proteomes" id="UP000265520"/>
    </source>
</evidence>
<feature type="non-terminal residue" evidence="2">
    <location>
        <position position="1"/>
    </location>
</feature>
<dbReference type="AlphaFoldDB" id="A0A392R9Z3"/>
<organism evidence="2 3">
    <name type="scientific">Trifolium medium</name>
    <dbReference type="NCBI Taxonomy" id="97028"/>
    <lineage>
        <taxon>Eukaryota</taxon>
        <taxon>Viridiplantae</taxon>
        <taxon>Streptophyta</taxon>
        <taxon>Embryophyta</taxon>
        <taxon>Tracheophyta</taxon>
        <taxon>Spermatophyta</taxon>
        <taxon>Magnoliopsida</taxon>
        <taxon>eudicotyledons</taxon>
        <taxon>Gunneridae</taxon>
        <taxon>Pentapetalae</taxon>
        <taxon>rosids</taxon>
        <taxon>fabids</taxon>
        <taxon>Fabales</taxon>
        <taxon>Fabaceae</taxon>
        <taxon>Papilionoideae</taxon>
        <taxon>50 kb inversion clade</taxon>
        <taxon>NPAAA clade</taxon>
        <taxon>Hologalegina</taxon>
        <taxon>IRL clade</taxon>
        <taxon>Trifolieae</taxon>
        <taxon>Trifolium</taxon>
    </lineage>
</organism>
<feature type="region of interest" description="Disordered" evidence="1">
    <location>
        <begin position="1"/>
        <end position="102"/>
    </location>
</feature>
<feature type="region of interest" description="Disordered" evidence="1">
    <location>
        <begin position="123"/>
        <end position="147"/>
    </location>
</feature>
<keyword evidence="3" id="KW-1185">Reference proteome</keyword>
<feature type="compositionally biased region" description="Polar residues" evidence="1">
    <location>
        <begin position="75"/>
        <end position="97"/>
    </location>
</feature>
<dbReference type="Proteomes" id="UP000265520">
    <property type="component" value="Unassembled WGS sequence"/>
</dbReference>
<feature type="non-terminal residue" evidence="2">
    <location>
        <position position="147"/>
    </location>
</feature>